<proteinExistence type="predicted"/>
<reference evidence="1" key="1">
    <citation type="journal article" date="2020" name="bioRxiv">
        <title>Hybrid origin of Populus tomentosa Carr. identified through genome sequencing and phylogenomic analysis.</title>
        <authorList>
            <person name="An X."/>
            <person name="Gao K."/>
            <person name="Chen Z."/>
            <person name="Li J."/>
            <person name="Yang X."/>
            <person name="Yang X."/>
            <person name="Zhou J."/>
            <person name="Guo T."/>
            <person name="Zhao T."/>
            <person name="Huang S."/>
            <person name="Miao D."/>
            <person name="Khan W.U."/>
            <person name="Rao P."/>
            <person name="Ye M."/>
            <person name="Lei B."/>
            <person name="Liao W."/>
            <person name="Wang J."/>
            <person name="Ji L."/>
            <person name="Li Y."/>
            <person name="Guo B."/>
            <person name="Mustafa N.S."/>
            <person name="Li S."/>
            <person name="Yun Q."/>
            <person name="Keller S.R."/>
            <person name="Mao J."/>
            <person name="Zhang R."/>
            <person name="Strauss S.H."/>
        </authorList>
    </citation>
    <scope>NUCLEOTIDE SEQUENCE</scope>
    <source>
        <strain evidence="1">GM15</strain>
        <tissue evidence="1">Leaf</tissue>
    </source>
</reference>
<organism evidence="1 2">
    <name type="scientific">Populus tomentosa</name>
    <name type="common">Chinese white poplar</name>
    <dbReference type="NCBI Taxonomy" id="118781"/>
    <lineage>
        <taxon>Eukaryota</taxon>
        <taxon>Viridiplantae</taxon>
        <taxon>Streptophyta</taxon>
        <taxon>Embryophyta</taxon>
        <taxon>Tracheophyta</taxon>
        <taxon>Spermatophyta</taxon>
        <taxon>Magnoliopsida</taxon>
        <taxon>eudicotyledons</taxon>
        <taxon>Gunneridae</taxon>
        <taxon>Pentapetalae</taxon>
        <taxon>rosids</taxon>
        <taxon>fabids</taxon>
        <taxon>Malpighiales</taxon>
        <taxon>Salicaceae</taxon>
        <taxon>Saliceae</taxon>
        <taxon>Populus</taxon>
    </lineage>
</organism>
<evidence type="ECO:0000313" key="2">
    <source>
        <dbReference type="Proteomes" id="UP000886885"/>
    </source>
</evidence>
<dbReference type="AlphaFoldDB" id="A0A8X7ZX20"/>
<dbReference type="EMBL" id="JAAWWB010000007">
    <property type="protein sequence ID" value="KAG6778768.1"/>
    <property type="molecule type" value="Genomic_DNA"/>
</dbReference>
<accession>A0A8X7ZX20</accession>
<keyword evidence="2" id="KW-1185">Reference proteome</keyword>
<evidence type="ECO:0000313" key="1">
    <source>
        <dbReference type="EMBL" id="KAG6778768.1"/>
    </source>
</evidence>
<dbReference type="Proteomes" id="UP000886885">
    <property type="component" value="Chromosome 4A"/>
</dbReference>
<protein>
    <submittedName>
        <fullName evidence="1">Uncharacterized protein</fullName>
    </submittedName>
</protein>
<name>A0A8X7ZX20_POPTO</name>
<comment type="caution">
    <text evidence="1">The sequence shown here is derived from an EMBL/GenBank/DDBJ whole genome shotgun (WGS) entry which is preliminary data.</text>
</comment>
<gene>
    <name evidence="1" type="ORF">POTOM_015114</name>
</gene>
<sequence>MTPPISPSLLFPYTTPLFTLQSSCHGAVSCADNTTLIPKWKQQKCLSMSIAMEPREREARGGVLLISLCAYSFPSHLSSFQVVAHTRGRGSWEKALDLIMGSLLRPPILCFLNALVPSLLMLFLPPILSNCHHSAIVSACARCLSLTNKCTLLFISSPTNSARCHEVYLKGTVSNRVYIVMDALVIHLSGVLSL</sequence>